<dbReference type="RefSeq" id="WP_380897464.1">
    <property type="nucleotide sequence ID" value="NZ_JBHTKY010000021.1"/>
</dbReference>
<evidence type="ECO:0000313" key="2">
    <source>
        <dbReference type="Proteomes" id="UP001597205"/>
    </source>
</evidence>
<dbReference type="Proteomes" id="UP001597205">
    <property type="component" value="Unassembled WGS sequence"/>
</dbReference>
<proteinExistence type="predicted"/>
<gene>
    <name evidence="1" type="ORF">ACFQ2C_13590</name>
</gene>
<keyword evidence="2" id="KW-1185">Reference proteome</keyword>
<comment type="caution">
    <text evidence="1">The sequence shown here is derived from an EMBL/GenBank/DDBJ whole genome shotgun (WGS) entry which is preliminary data.</text>
</comment>
<sequence length="44" mass="4819">MIQKIGGKWEISAIKGLMKIEIVKLYFGDGVGFVGKGKIMMVGF</sequence>
<accession>A0ABW3RQ73</accession>
<name>A0ABW3RQ73_9SPHI</name>
<reference evidence="2" key="1">
    <citation type="journal article" date="2019" name="Int. J. Syst. Evol. Microbiol.">
        <title>The Global Catalogue of Microorganisms (GCM) 10K type strain sequencing project: providing services to taxonomists for standard genome sequencing and annotation.</title>
        <authorList>
            <consortium name="The Broad Institute Genomics Platform"/>
            <consortium name="The Broad Institute Genome Sequencing Center for Infectious Disease"/>
            <person name="Wu L."/>
            <person name="Ma J."/>
        </authorList>
    </citation>
    <scope>NUCLEOTIDE SEQUENCE [LARGE SCALE GENOMIC DNA]</scope>
    <source>
        <strain evidence="2">CCUG 52468</strain>
    </source>
</reference>
<organism evidence="1 2">
    <name type="scientific">Sphingobacterium daejeonense</name>
    <dbReference type="NCBI Taxonomy" id="371142"/>
    <lineage>
        <taxon>Bacteria</taxon>
        <taxon>Pseudomonadati</taxon>
        <taxon>Bacteroidota</taxon>
        <taxon>Sphingobacteriia</taxon>
        <taxon>Sphingobacteriales</taxon>
        <taxon>Sphingobacteriaceae</taxon>
        <taxon>Sphingobacterium</taxon>
    </lineage>
</organism>
<evidence type="ECO:0000313" key="1">
    <source>
        <dbReference type="EMBL" id="MFD1166642.1"/>
    </source>
</evidence>
<dbReference type="EMBL" id="JBHTKY010000021">
    <property type="protein sequence ID" value="MFD1166642.1"/>
    <property type="molecule type" value="Genomic_DNA"/>
</dbReference>
<protein>
    <submittedName>
        <fullName evidence="1">Uncharacterized protein</fullName>
    </submittedName>
</protein>